<evidence type="ECO:0000256" key="5">
    <source>
        <dbReference type="ARBA" id="ARBA00022691"/>
    </source>
</evidence>
<evidence type="ECO:0000259" key="7">
    <source>
        <dbReference type="Pfam" id="PF01555"/>
    </source>
</evidence>
<dbReference type="Pfam" id="PF01555">
    <property type="entry name" value="N6_N4_Mtase"/>
    <property type="match status" value="1"/>
</dbReference>
<dbReference type="EC" id="2.1.1.72" evidence="2"/>
<sequence>MEDINNALVELKREPIYTAMKYWGKKPHNIWASYIDTYTLKDGVFFDHFCGSGMSALESLRLKRKTLAFDINPLSSFLLKIYTTHFDFNAFKKEALKIIDNVRKDSIYQKLWAYDGEFHNFKYYNGEIYEICKADKSIYYEATQKDLESLEFADSIDLQDLGLNFIDEPFLDSDSFSANFIKQVGGNNFKYIWTKRNLIILSLIFKQILQVKNTQTKEQLLFGFIMIVHLCCKMNVPRNDGAKRNFSTSWGRSAYICAKRQMEQNPLLLFERNCFEKQGVKTALLASNEYVDKSLLCKEVSNANRQKDSKNFALKYGVVNILKLEDYVNEKSVDFIITDPPYGGLVQYLDLSYLWLLWLKIYDKKYGNIDFASEITINKNCDIKAYEVRFTKSLKQLHRVLKDDGKMVITFHNKDIAIWNSFMHSLKNAGFIIQKVIHQKIAAVVKA</sequence>
<accession>A0A4U8U8C4</accession>
<dbReference type="PRINTS" id="PR00506">
    <property type="entry name" value="D21N6MTFRASE"/>
</dbReference>
<organism evidence="8 9">
    <name type="scientific">Helicobacter bilis</name>
    <dbReference type="NCBI Taxonomy" id="37372"/>
    <lineage>
        <taxon>Bacteria</taxon>
        <taxon>Pseudomonadati</taxon>
        <taxon>Campylobacterota</taxon>
        <taxon>Epsilonproteobacteria</taxon>
        <taxon>Campylobacterales</taxon>
        <taxon>Helicobacteraceae</taxon>
        <taxon>Helicobacter</taxon>
    </lineage>
</organism>
<protein>
    <recommendedName>
        <fullName evidence="2">site-specific DNA-methyltransferase (adenine-specific)</fullName>
        <ecNumber evidence="2">2.1.1.72</ecNumber>
    </recommendedName>
</protein>
<dbReference type="Proteomes" id="UP000029857">
    <property type="component" value="Unassembled WGS sequence"/>
</dbReference>
<dbReference type="InterPro" id="IPR002052">
    <property type="entry name" value="DNA_methylase_N6_adenine_CS"/>
</dbReference>
<dbReference type="GO" id="GO:0009007">
    <property type="term" value="F:site-specific DNA-methyltransferase (adenine-specific) activity"/>
    <property type="evidence" value="ECO:0007669"/>
    <property type="project" value="UniProtKB-EC"/>
</dbReference>
<dbReference type="EMBL" id="JRPJ02000026">
    <property type="protein sequence ID" value="TLE09692.1"/>
    <property type="molecule type" value="Genomic_DNA"/>
</dbReference>
<keyword evidence="5" id="KW-0949">S-adenosyl-L-methionine</keyword>
<comment type="catalytic activity">
    <reaction evidence="6">
        <text>a 2'-deoxyadenosine in DNA + S-adenosyl-L-methionine = an N(6)-methyl-2'-deoxyadenosine in DNA + S-adenosyl-L-homocysteine + H(+)</text>
        <dbReference type="Rhea" id="RHEA:15197"/>
        <dbReference type="Rhea" id="RHEA-COMP:12418"/>
        <dbReference type="Rhea" id="RHEA-COMP:12419"/>
        <dbReference type="ChEBI" id="CHEBI:15378"/>
        <dbReference type="ChEBI" id="CHEBI:57856"/>
        <dbReference type="ChEBI" id="CHEBI:59789"/>
        <dbReference type="ChEBI" id="CHEBI:90615"/>
        <dbReference type="ChEBI" id="CHEBI:90616"/>
        <dbReference type="EC" id="2.1.1.72"/>
    </reaction>
</comment>
<dbReference type="AlphaFoldDB" id="A0A4U8U8C4"/>
<feature type="domain" description="DNA methylase N-4/N-6" evidence="7">
    <location>
        <begin position="333"/>
        <end position="438"/>
    </location>
</feature>
<dbReference type="SUPFAM" id="SSF53335">
    <property type="entry name" value="S-adenosyl-L-methionine-dependent methyltransferases"/>
    <property type="match status" value="2"/>
</dbReference>
<keyword evidence="4" id="KW-0808">Transferase</keyword>
<comment type="caution">
    <text evidence="8">The sequence shown here is derived from an EMBL/GenBank/DDBJ whole genome shotgun (WGS) entry which is preliminary data.</text>
</comment>
<gene>
    <name evidence="8" type="ORF">LS79_007365</name>
</gene>
<evidence type="ECO:0000256" key="3">
    <source>
        <dbReference type="ARBA" id="ARBA00022603"/>
    </source>
</evidence>
<dbReference type="GO" id="GO:0008170">
    <property type="term" value="F:N-methyltransferase activity"/>
    <property type="evidence" value="ECO:0007669"/>
    <property type="project" value="InterPro"/>
</dbReference>
<dbReference type="GO" id="GO:0032259">
    <property type="term" value="P:methylation"/>
    <property type="evidence" value="ECO:0007669"/>
    <property type="project" value="UniProtKB-KW"/>
</dbReference>
<comment type="similarity">
    <text evidence="1">Belongs to the N(4)/N(6)-methyltransferase family.</text>
</comment>
<evidence type="ECO:0000313" key="9">
    <source>
        <dbReference type="Proteomes" id="UP000029857"/>
    </source>
</evidence>
<proteinExistence type="inferred from homology"/>
<dbReference type="InterPro" id="IPR029063">
    <property type="entry name" value="SAM-dependent_MTases_sf"/>
</dbReference>
<evidence type="ECO:0000313" key="8">
    <source>
        <dbReference type="EMBL" id="TLE09692.1"/>
    </source>
</evidence>
<keyword evidence="3" id="KW-0489">Methyltransferase</keyword>
<name>A0A4U8U8C4_9HELI</name>
<evidence type="ECO:0000256" key="1">
    <source>
        <dbReference type="ARBA" id="ARBA00006594"/>
    </source>
</evidence>
<evidence type="ECO:0000256" key="6">
    <source>
        <dbReference type="ARBA" id="ARBA00047942"/>
    </source>
</evidence>
<dbReference type="GO" id="GO:0003677">
    <property type="term" value="F:DNA binding"/>
    <property type="evidence" value="ECO:0007669"/>
    <property type="project" value="InterPro"/>
</dbReference>
<evidence type="ECO:0000256" key="4">
    <source>
        <dbReference type="ARBA" id="ARBA00022679"/>
    </source>
</evidence>
<dbReference type="RefSeq" id="WP_034580118.1">
    <property type="nucleotide sequence ID" value="NZ_FZMS01000061.1"/>
</dbReference>
<reference evidence="8 9" key="1">
    <citation type="journal article" date="2014" name="Genome Announc.">
        <title>Draft genome sequences of eight enterohepatic helicobacter species isolated from both laboratory and wild rodents.</title>
        <authorList>
            <person name="Sheh A."/>
            <person name="Shen Z."/>
            <person name="Fox J.G."/>
        </authorList>
    </citation>
    <scope>NUCLEOTIDE SEQUENCE [LARGE SCALE GENOMIC DNA]</scope>
    <source>
        <strain evidence="8 9">ATCC 49320</strain>
    </source>
</reference>
<dbReference type="PROSITE" id="PS00092">
    <property type="entry name" value="N6_MTASE"/>
    <property type="match status" value="1"/>
</dbReference>
<dbReference type="InterPro" id="IPR002941">
    <property type="entry name" value="DNA_methylase_N4/N6"/>
</dbReference>
<dbReference type="InterPro" id="IPR002295">
    <property type="entry name" value="N4/N6-MTase_EcoPI_Mod-like"/>
</dbReference>
<evidence type="ECO:0000256" key="2">
    <source>
        <dbReference type="ARBA" id="ARBA00011900"/>
    </source>
</evidence>
<dbReference type="Gene3D" id="3.40.50.150">
    <property type="entry name" value="Vaccinia Virus protein VP39"/>
    <property type="match status" value="2"/>
</dbReference>